<organism evidence="1 2">
    <name type="scientific">Youngiibacter fragilis 232.1</name>
    <dbReference type="NCBI Taxonomy" id="994573"/>
    <lineage>
        <taxon>Bacteria</taxon>
        <taxon>Bacillati</taxon>
        <taxon>Bacillota</taxon>
        <taxon>Clostridia</taxon>
        <taxon>Eubacteriales</taxon>
        <taxon>Clostridiaceae</taxon>
        <taxon>Youngiibacter</taxon>
    </lineage>
</organism>
<dbReference type="Proteomes" id="UP000017747">
    <property type="component" value="Unassembled WGS sequence"/>
</dbReference>
<dbReference type="InterPro" id="IPR016155">
    <property type="entry name" value="Mopterin_synth/thiamin_S_b"/>
</dbReference>
<proteinExistence type="predicted"/>
<gene>
    <name evidence="1" type="ORF">T472_0214435</name>
</gene>
<comment type="caution">
    <text evidence="1">The sequence shown here is derived from an EMBL/GenBank/DDBJ whole genome shotgun (WGS) entry which is preliminary data.</text>
</comment>
<evidence type="ECO:0008006" key="3">
    <source>
        <dbReference type="Google" id="ProtNLM"/>
    </source>
</evidence>
<sequence length="84" mass="9741">MESFRFSIYDGCEPRILELDRTPEDFRDLLAMVSEKYPGRHERLMEGIVRQQFTVIKNTVRVSLMSEPISEEDKVIIMASVFGG</sequence>
<dbReference type="STRING" id="994573.T472_0214435"/>
<protein>
    <recommendedName>
        <fullName evidence="3">ThiS family protein</fullName>
    </recommendedName>
</protein>
<evidence type="ECO:0000313" key="1">
    <source>
        <dbReference type="EMBL" id="ETA79939.1"/>
    </source>
</evidence>
<dbReference type="InterPro" id="IPR012675">
    <property type="entry name" value="Beta-grasp_dom_sf"/>
</dbReference>
<dbReference type="Gene3D" id="3.10.20.30">
    <property type="match status" value="1"/>
</dbReference>
<dbReference type="SUPFAM" id="SSF54285">
    <property type="entry name" value="MoaD/ThiS"/>
    <property type="match status" value="1"/>
</dbReference>
<dbReference type="RefSeq" id="WP_023388492.1">
    <property type="nucleotide sequence ID" value="NZ_AXUN02000197.1"/>
</dbReference>
<dbReference type="AlphaFoldDB" id="V7I417"/>
<dbReference type="EMBL" id="AXUN02000197">
    <property type="protein sequence ID" value="ETA79939.1"/>
    <property type="molecule type" value="Genomic_DNA"/>
</dbReference>
<evidence type="ECO:0000313" key="2">
    <source>
        <dbReference type="Proteomes" id="UP000017747"/>
    </source>
</evidence>
<accession>V7I417</accession>
<keyword evidence="2" id="KW-1185">Reference proteome</keyword>
<name>V7I417_9CLOT</name>
<reference evidence="1 2" key="1">
    <citation type="journal article" date="2014" name="Genome Announc.">
        <title>Genome Sequence of Youngiibacter fragilis, the Type Strain of the Genus Youngiibacter.</title>
        <authorList>
            <person name="Wawrik C.B."/>
            <person name="Callaghan A.V."/>
            <person name="Stamps B.W."/>
            <person name="Wawrik B."/>
        </authorList>
    </citation>
    <scope>NUCLEOTIDE SEQUENCE [LARGE SCALE GENOMIC DNA]</scope>
    <source>
        <strain evidence="1 2">232.1</strain>
    </source>
</reference>